<dbReference type="PANTHER" id="PTHR42941:SF1">
    <property type="entry name" value="SLL1037 PROTEIN"/>
    <property type="match status" value="1"/>
</dbReference>
<dbReference type="EMBL" id="AP024086">
    <property type="protein sequence ID" value="BCL61550.1"/>
    <property type="molecule type" value="Genomic_DNA"/>
</dbReference>
<evidence type="ECO:0000313" key="2">
    <source>
        <dbReference type="Proteomes" id="UP000826725"/>
    </source>
</evidence>
<dbReference type="Proteomes" id="UP000826725">
    <property type="component" value="Chromosome"/>
</dbReference>
<dbReference type="PANTHER" id="PTHR42941">
    <property type="entry name" value="SLL1037 PROTEIN"/>
    <property type="match status" value="1"/>
</dbReference>
<organism evidence="1 2">
    <name type="scientific">Desulfomarina profundi</name>
    <dbReference type="NCBI Taxonomy" id="2772557"/>
    <lineage>
        <taxon>Bacteria</taxon>
        <taxon>Pseudomonadati</taxon>
        <taxon>Thermodesulfobacteriota</taxon>
        <taxon>Desulfobulbia</taxon>
        <taxon>Desulfobulbales</taxon>
        <taxon>Desulfobulbaceae</taxon>
        <taxon>Desulfomarina</taxon>
    </lineage>
</organism>
<name>A0A8D5JPR7_9BACT</name>
<sequence>MGIVTGSTKGTYYQFGLNLASLLERNDISLDVSASNGSVENIYAVYKRPNTQLGIVQADVLAFVSRVQTDPVLKKIAQKIKMVFPLYNEEIHLVGQNTLQSFSDLQGKRVAIGKEGSGTYLTAQLLFEISGIRPSEKITIGTNDALQALKEGTVDAMFYVAGYPVKLLSSEITAEDNLSLLSILDKEIINFYPQTTIPAETYSWQQEDVPTVAVKAVLISFNFRYANCQNVGRAGQLIYENMDWLKQHGHPKWLAVDLNYPLKGWQQYDCVKKRLVHSSFVPNTTDEVNPVLQAIKGVLQE</sequence>
<evidence type="ECO:0000313" key="1">
    <source>
        <dbReference type="EMBL" id="BCL61550.1"/>
    </source>
</evidence>
<accession>A0A8D5JPR7</accession>
<protein>
    <submittedName>
        <fullName evidence="1">C4-dicarboxylate ABC transporter substrate-binding protein</fullName>
    </submittedName>
</protein>
<dbReference type="KEGG" id="dbk:DGMP_22430"/>
<gene>
    <name evidence="1" type="ORF">DGMP_22430</name>
</gene>
<dbReference type="NCBIfam" id="TIGR02122">
    <property type="entry name" value="TRAP_TAXI"/>
    <property type="match status" value="1"/>
</dbReference>
<dbReference type="Pfam" id="PF16868">
    <property type="entry name" value="NMT1_3"/>
    <property type="match status" value="1"/>
</dbReference>
<reference evidence="1" key="1">
    <citation type="submission" date="2020-09" db="EMBL/GenBank/DDBJ databases">
        <title>Desulfogranum mesoprofundum gen. nov., sp. nov., a novel mesophilic, sulfate-reducing chemolithoautotroph isolated from a deep-sea hydrothermal vent chimney in the Suiyo Seamount.</title>
        <authorList>
            <person name="Hashimoto Y."/>
            <person name="Nakagawa S."/>
        </authorList>
    </citation>
    <scope>NUCLEOTIDE SEQUENCE</scope>
    <source>
        <strain evidence="1">KT2</strain>
    </source>
</reference>
<dbReference type="AlphaFoldDB" id="A0A8D5JPR7"/>
<proteinExistence type="predicted"/>
<keyword evidence="2" id="KW-1185">Reference proteome</keyword>
<dbReference type="InterPro" id="IPR011852">
    <property type="entry name" value="TRAP_TAXI"/>
</dbReference>